<evidence type="ECO:0000256" key="1">
    <source>
        <dbReference type="ARBA" id="ARBA00008645"/>
    </source>
</evidence>
<dbReference type="RefSeq" id="WP_316026192.1">
    <property type="nucleotide sequence ID" value="NZ_JAWDIO010000002.1"/>
</dbReference>
<dbReference type="Pfam" id="PF00561">
    <property type="entry name" value="Abhydrolase_1"/>
    <property type="match status" value="1"/>
</dbReference>
<dbReference type="PANTHER" id="PTHR43798">
    <property type="entry name" value="MONOACYLGLYCEROL LIPASE"/>
    <property type="match status" value="1"/>
</dbReference>
<evidence type="ECO:0000256" key="2">
    <source>
        <dbReference type="ARBA" id="ARBA00022801"/>
    </source>
</evidence>
<sequence length="279" mass="31195">MQRELEFKLKHITLRGMGFGDSNKPMILALHGWLDNAASFAPLAPYLADYYVLAIDLAGHGLSDHRSPDAHYHLLDFVYDLHELVEIQGWQRFVLMGHSLGAIIASLYASSFTERVDRLICIEALGPLTKSATTSASQLRESILNRLNLSTSPSTRPKTIARVINARAFVGELSVSSAELLVRRNTSERDGQLFYRTDRRLRTVSALRMTEEQARAFVSSIVCPVLLITGDKGFETFASEIKDRMTRLDLGQHVCCSGNHHVHMDNPTDVALKVVNFLE</sequence>
<protein>
    <submittedName>
        <fullName evidence="4">Alpha/beta hydrolase</fullName>
    </submittedName>
</protein>
<dbReference type="EMBL" id="JAWDIO010000002">
    <property type="protein sequence ID" value="MDU0354604.1"/>
    <property type="molecule type" value="Genomic_DNA"/>
</dbReference>
<evidence type="ECO:0000313" key="4">
    <source>
        <dbReference type="EMBL" id="MDU0354604.1"/>
    </source>
</evidence>
<dbReference type="Gene3D" id="3.40.50.1820">
    <property type="entry name" value="alpha/beta hydrolase"/>
    <property type="match status" value="1"/>
</dbReference>
<name>A0ABU3SX74_9ALTE</name>
<accession>A0ABU3SX74</accession>
<dbReference type="PANTHER" id="PTHR43798:SF14">
    <property type="entry name" value="SERINE HYDROLASE-LIKE PROTEIN DDB_G0286239"/>
    <property type="match status" value="1"/>
</dbReference>
<dbReference type="InterPro" id="IPR050266">
    <property type="entry name" value="AB_hydrolase_sf"/>
</dbReference>
<keyword evidence="2 4" id="KW-0378">Hydrolase</keyword>
<dbReference type="PRINTS" id="PR00111">
    <property type="entry name" value="ABHYDROLASE"/>
</dbReference>
<comment type="caution">
    <text evidence="4">The sequence shown here is derived from an EMBL/GenBank/DDBJ whole genome shotgun (WGS) entry which is preliminary data.</text>
</comment>
<comment type="similarity">
    <text evidence="1">Belongs to the AB hydrolase superfamily.</text>
</comment>
<dbReference type="InterPro" id="IPR029058">
    <property type="entry name" value="AB_hydrolase_fold"/>
</dbReference>
<dbReference type="GO" id="GO:0016787">
    <property type="term" value="F:hydrolase activity"/>
    <property type="evidence" value="ECO:0007669"/>
    <property type="project" value="UniProtKB-KW"/>
</dbReference>
<gene>
    <name evidence="4" type="ORF">RS130_12330</name>
</gene>
<evidence type="ECO:0000259" key="3">
    <source>
        <dbReference type="Pfam" id="PF00561"/>
    </source>
</evidence>
<organism evidence="4 5">
    <name type="scientific">Paraglaciecola aquimarina</name>
    <dbReference type="NCBI Taxonomy" id="1235557"/>
    <lineage>
        <taxon>Bacteria</taxon>
        <taxon>Pseudomonadati</taxon>
        <taxon>Pseudomonadota</taxon>
        <taxon>Gammaproteobacteria</taxon>
        <taxon>Alteromonadales</taxon>
        <taxon>Alteromonadaceae</taxon>
        <taxon>Paraglaciecola</taxon>
    </lineage>
</organism>
<dbReference type="Proteomes" id="UP001247805">
    <property type="component" value="Unassembled WGS sequence"/>
</dbReference>
<proteinExistence type="inferred from homology"/>
<feature type="domain" description="AB hydrolase-1" evidence="3">
    <location>
        <begin position="25"/>
        <end position="136"/>
    </location>
</feature>
<keyword evidence="5" id="KW-1185">Reference proteome</keyword>
<reference evidence="4 5" key="1">
    <citation type="submission" date="2023-10" db="EMBL/GenBank/DDBJ databases">
        <title>Glaciecola aquimarina strain GGW-M5 nov., isolated from a coastal seawater.</title>
        <authorList>
            <person name="Bayburt H."/>
            <person name="Kim J.M."/>
            <person name="Choi B.J."/>
            <person name="Jeon C.O."/>
        </authorList>
    </citation>
    <scope>NUCLEOTIDE SEQUENCE [LARGE SCALE GENOMIC DNA]</scope>
    <source>
        <strain evidence="4 5">KCTC 32108</strain>
    </source>
</reference>
<evidence type="ECO:0000313" key="5">
    <source>
        <dbReference type="Proteomes" id="UP001247805"/>
    </source>
</evidence>
<dbReference type="SUPFAM" id="SSF53474">
    <property type="entry name" value="alpha/beta-Hydrolases"/>
    <property type="match status" value="1"/>
</dbReference>
<dbReference type="InterPro" id="IPR000073">
    <property type="entry name" value="AB_hydrolase_1"/>
</dbReference>